<dbReference type="Pfam" id="PF00425">
    <property type="entry name" value="Chorismate_bind"/>
    <property type="match status" value="1"/>
</dbReference>
<keyword evidence="3 9" id="KW-0808">Transferase</keyword>
<dbReference type="InterPro" id="IPR005801">
    <property type="entry name" value="ADC_synthase"/>
</dbReference>
<proteinExistence type="inferred from homology"/>
<keyword evidence="9" id="KW-0032">Aminotransferase</keyword>
<dbReference type="SUPFAM" id="SSF52317">
    <property type="entry name" value="Class I glutamine amidotransferase-like"/>
    <property type="match status" value="1"/>
</dbReference>
<dbReference type="InterPro" id="IPR006805">
    <property type="entry name" value="Anth_synth_I_N"/>
</dbReference>
<keyword evidence="10" id="KW-1185">Reference proteome</keyword>
<dbReference type="CDD" id="cd01743">
    <property type="entry name" value="GATase1_Anthranilate_Synthase"/>
    <property type="match status" value="1"/>
</dbReference>
<dbReference type="PRINTS" id="PR00097">
    <property type="entry name" value="ANTSNTHASEII"/>
</dbReference>
<protein>
    <recommendedName>
        <fullName evidence="2">aminodeoxychorismate synthase</fullName>
        <ecNumber evidence="2">2.6.1.85</ecNumber>
    </recommendedName>
</protein>
<feature type="domain" description="Anthranilate synthase component I N-terminal" evidence="8">
    <location>
        <begin position="258"/>
        <end position="410"/>
    </location>
</feature>
<evidence type="ECO:0000256" key="5">
    <source>
        <dbReference type="SAM" id="MobiDB-lite"/>
    </source>
</evidence>
<dbReference type="NCBIfam" id="TIGR00553">
    <property type="entry name" value="pabB"/>
    <property type="match status" value="1"/>
</dbReference>
<evidence type="ECO:0000256" key="1">
    <source>
        <dbReference type="ARBA" id="ARBA00005970"/>
    </source>
</evidence>
<dbReference type="PRINTS" id="PR00099">
    <property type="entry name" value="CPSGATASE"/>
</dbReference>
<dbReference type="Gene3D" id="3.60.120.10">
    <property type="entry name" value="Anthranilate synthase"/>
    <property type="match status" value="1"/>
</dbReference>
<feature type="domain" description="Chorismate-utilising enzyme C-terminal" evidence="7">
    <location>
        <begin position="465"/>
        <end position="718"/>
    </location>
</feature>
<dbReference type="PRINTS" id="PR00096">
    <property type="entry name" value="GATASE"/>
</dbReference>
<dbReference type="SUPFAM" id="SSF56322">
    <property type="entry name" value="ADC synthase"/>
    <property type="match status" value="1"/>
</dbReference>
<evidence type="ECO:0000313" key="10">
    <source>
        <dbReference type="Proteomes" id="UP001250214"/>
    </source>
</evidence>
<dbReference type="InterPro" id="IPR015890">
    <property type="entry name" value="Chorismate_C"/>
</dbReference>
<dbReference type="RefSeq" id="WP_310910505.1">
    <property type="nucleotide sequence ID" value="NZ_JAVLVT010000001.1"/>
</dbReference>
<dbReference type="EC" id="2.6.1.85" evidence="2"/>
<organism evidence="9 10">
    <name type="scientific">Lipingzhangella rawalii</name>
    <dbReference type="NCBI Taxonomy" id="2055835"/>
    <lineage>
        <taxon>Bacteria</taxon>
        <taxon>Bacillati</taxon>
        <taxon>Actinomycetota</taxon>
        <taxon>Actinomycetes</taxon>
        <taxon>Streptosporangiales</taxon>
        <taxon>Nocardiopsidaceae</taxon>
        <taxon>Lipingzhangella</taxon>
    </lineage>
</organism>
<sequence length="738" mass="79508">MRILLVDNHDSYTYNLFQLLASVAATPPTVVTNDDAAWSHLDLHSFDAAVVSPGPGRPQHPRDIGHGIRILDDAQLPVLGVCLGHQLLAHHSGAEIALAPAPRHGHLTRVRHDGTGPFAELPQGFTAVRYHSLAATEPLPADLRATAWAEDGVLMGLAHRELPRWGVQFHPESIATEHGRDLVTNFLALARRAAGSPQRSATATNRTTSSSSPPAPHRPPRADASPPAHIEPEGNLRLSDGDRVWWSTLDREIDTEAIFRRCYAAAPYAVWLDSSQAEAASRPPSSANAAPDPHTDTARFSFLGAPDGPRAQVLHYRVASGAVVVTDAHGTEHTESGTILDALRGRVTGHPSPTPFPFDFAGGYVGYLGYEVKADCGFGSVHRSAAVPDAVWVRLDRFVVVDHVARRTYVVARGRDTTTETSASRTWVQTMVAALATIEPAGTAADVPPPPEPAAVERWLPLSRGDYLSRVKECLGHLAAGESYELCLTTQLHAPAPADELDFYHRLRYANPAPYGALLRLGELTVHSASPERFLRIDDTGTVDSRPIKGTAPRHHDPTDDARAAADLRTDPKTRAENLMIVDLLRNDLGRVCEVGTVTVPQFMYTRSYATVHQLISTVRGQLRSDAGPLDAIAACFPGGSMTGAPKRRTCAILDELEDEPRGVYSGTLGYIGYDGGTDLSIVIRTAVRSHGELRIGAGGAIVLDSDPDAEYREMVTKAAVPLRAHRALDSPISETSV</sequence>
<dbReference type="Proteomes" id="UP001250214">
    <property type="component" value="Unassembled WGS sequence"/>
</dbReference>
<dbReference type="GO" id="GO:0046820">
    <property type="term" value="F:4-amino-4-deoxychorismate synthase activity"/>
    <property type="evidence" value="ECO:0007669"/>
    <property type="project" value="UniProtKB-EC"/>
</dbReference>
<dbReference type="InterPro" id="IPR029062">
    <property type="entry name" value="Class_I_gatase-like"/>
</dbReference>
<dbReference type="InterPro" id="IPR017926">
    <property type="entry name" value="GATASE"/>
</dbReference>
<dbReference type="Pfam" id="PF00117">
    <property type="entry name" value="GATase"/>
    <property type="match status" value="1"/>
</dbReference>
<dbReference type="EMBL" id="JAVLVT010000001">
    <property type="protein sequence ID" value="MDS1268991.1"/>
    <property type="molecule type" value="Genomic_DNA"/>
</dbReference>
<dbReference type="PANTHER" id="PTHR11236:SF18">
    <property type="entry name" value="AMINODEOXYCHORISMATE SYNTHASE"/>
    <property type="match status" value="1"/>
</dbReference>
<dbReference type="InterPro" id="IPR019999">
    <property type="entry name" value="Anth_synth_I-like"/>
</dbReference>
<evidence type="ECO:0000313" key="9">
    <source>
        <dbReference type="EMBL" id="MDS1268991.1"/>
    </source>
</evidence>
<accession>A0ABU2H120</accession>
<gene>
    <name evidence="9" type="primary">pabB</name>
    <name evidence="9" type="ORF">RIF23_01640</name>
</gene>
<evidence type="ECO:0000259" key="6">
    <source>
        <dbReference type="Pfam" id="PF00117"/>
    </source>
</evidence>
<reference evidence="10" key="1">
    <citation type="submission" date="2023-07" db="EMBL/GenBank/DDBJ databases">
        <title>Novel species in the genus Lipingzhangella isolated from Sambhar Salt Lake.</title>
        <authorList>
            <person name="Jiya N."/>
            <person name="Kajale S."/>
            <person name="Sharma A."/>
        </authorList>
    </citation>
    <scope>NUCLEOTIDE SEQUENCE [LARGE SCALE GENOMIC DNA]</scope>
    <source>
        <strain evidence="10">LS1_29</strain>
    </source>
</reference>
<evidence type="ECO:0000259" key="7">
    <source>
        <dbReference type="Pfam" id="PF00425"/>
    </source>
</evidence>
<dbReference type="Pfam" id="PF04715">
    <property type="entry name" value="Anth_synt_I_N"/>
    <property type="match status" value="1"/>
</dbReference>
<evidence type="ECO:0000256" key="4">
    <source>
        <dbReference type="ARBA" id="ARBA00022962"/>
    </source>
</evidence>
<evidence type="ECO:0000259" key="8">
    <source>
        <dbReference type="Pfam" id="PF04715"/>
    </source>
</evidence>
<dbReference type="PANTHER" id="PTHR11236">
    <property type="entry name" value="AMINOBENZOATE/ANTHRANILATE SYNTHASE"/>
    <property type="match status" value="1"/>
</dbReference>
<name>A0ABU2H120_9ACTN</name>
<dbReference type="Gene3D" id="3.40.50.880">
    <property type="match status" value="1"/>
</dbReference>
<evidence type="ECO:0000256" key="2">
    <source>
        <dbReference type="ARBA" id="ARBA00013139"/>
    </source>
</evidence>
<feature type="region of interest" description="Disordered" evidence="5">
    <location>
        <begin position="193"/>
        <end position="236"/>
    </location>
</feature>
<evidence type="ECO:0000256" key="3">
    <source>
        <dbReference type="ARBA" id="ARBA00022679"/>
    </source>
</evidence>
<feature type="compositionally biased region" description="Low complexity" evidence="5">
    <location>
        <begin position="199"/>
        <end position="212"/>
    </location>
</feature>
<dbReference type="PROSITE" id="PS51273">
    <property type="entry name" value="GATASE_TYPE_1"/>
    <property type="match status" value="1"/>
</dbReference>
<keyword evidence="4" id="KW-0315">Glutamine amidotransferase</keyword>
<dbReference type="NCBIfam" id="TIGR00566">
    <property type="entry name" value="trpG_papA"/>
    <property type="match status" value="1"/>
</dbReference>
<feature type="region of interest" description="Disordered" evidence="5">
    <location>
        <begin position="541"/>
        <end position="562"/>
    </location>
</feature>
<comment type="similarity">
    <text evidence="1">In the C-terminal section; belongs to the anthranilate synthase component I family.</text>
</comment>
<dbReference type="InterPro" id="IPR005802">
    <property type="entry name" value="ADC_synth_comp_1"/>
</dbReference>
<comment type="caution">
    <text evidence="9">The sequence shown here is derived from an EMBL/GenBank/DDBJ whole genome shotgun (WGS) entry which is preliminary data.</text>
</comment>
<dbReference type="InterPro" id="IPR006221">
    <property type="entry name" value="TrpG/PapA_dom"/>
</dbReference>
<feature type="domain" description="Glutamine amidotransferase" evidence="6">
    <location>
        <begin position="4"/>
        <end position="187"/>
    </location>
</feature>